<evidence type="ECO:0000256" key="5">
    <source>
        <dbReference type="ARBA" id="ARBA00022843"/>
    </source>
</evidence>
<dbReference type="Proteomes" id="UP000834106">
    <property type="component" value="Chromosome 22"/>
</dbReference>
<evidence type="ECO:0000256" key="4">
    <source>
        <dbReference type="ARBA" id="ARBA00022786"/>
    </source>
</evidence>
<dbReference type="Pfam" id="PF06068">
    <property type="entry name" value="TIP49"/>
    <property type="match status" value="1"/>
</dbReference>
<sequence>MRTSSFPGKAVGVISGGQTAPAKLHHQMEKQYLSLLNLCQSSMRKAAALVVDMICQKKMGKCALLLAGPLRTGKTGLALGMRSSWLSRIPLELPNLSGRLVSELRGCLLGRQSFFDNNPMNYTDIGGVLGCQGFHSSFQISQGGLSLNIDVLIRPGPVVDFLIENQNVKDPFSIDWAKDQIKIETKLSNIRLLQNFASLNFHQRPCFQSSKGDNEVFEFARSKNKNILDIFVEIGMGQMDYYENDFEDVMLQDTAAFYSRKASNWIVEDSCPDYMMKAEDCLKKEKDRVSHYLHSSSETKLLEKVQNELLVVYTNYLLEKEHSGCRALLRDDKVEDLSRIYRLFHNIPKGLDPVANMFKQHVISEGMILVQHAEDVVSRMVSL</sequence>
<evidence type="ECO:0000256" key="6">
    <source>
        <dbReference type="ARBA" id="ARBA00040451"/>
    </source>
</evidence>
<dbReference type="InterPro" id="IPR027417">
    <property type="entry name" value="P-loop_NTPase"/>
</dbReference>
<dbReference type="SMART" id="SM01163">
    <property type="entry name" value="DUF1785"/>
    <property type="match status" value="1"/>
</dbReference>
<accession>A0AAD2ADT9</accession>
<dbReference type="InterPro" id="IPR010339">
    <property type="entry name" value="TIP49_P-loop"/>
</dbReference>
<reference evidence="8" key="1">
    <citation type="submission" date="2023-05" db="EMBL/GenBank/DDBJ databases">
        <authorList>
            <person name="Huff M."/>
        </authorList>
    </citation>
    <scope>NUCLEOTIDE SEQUENCE</scope>
</reference>
<evidence type="ECO:0000256" key="1">
    <source>
        <dbReference type="ARBA" id="ARBA00004906"/>
    </source>
</evidence>
<gene>
    <name evidence="8" type="ORF">FPE_LOCUS33732</name>
</gene>
<comment type="pathway">
    <text evidence="1">Protein modification; protein ubiquitination.</text>
</comment>
<evidence type="ECO:0000259" key="7">
    <source>
        <dbReference type="SMART" id="SM01163"/>
    </source>
</evidence>
<dbReference type="Pfam" id="PF00888">
    <property type="entry name" value="Cullin"/>
    <property type="match status" value="1"/>
</dbReference>
<name>A0AAD2ADT9_9LAMI</name>
<keyword evidence="9" id="KW-1185">Reference proteome</keyword>
<proteinExistence type="inferred from homology"/>
<dbReference type="AlphaFoldDB" id="A0AAD2ADT9"/>
<dbReference type="PANTHER" id="PTHR11932">
    <property type="entry name" value="CULLIN"/>
    <property type="match status" value="1"/>
</dbReference>
<evidence type="ECO:0000313" key="9">
    <source>
        <dbReference type="Proteomes" id="UP000834106"/>
    </source>
</evidence>
<dbReference type="GO" id="GO:0031625">
    <property type="term" value="F:ubiquitin protein ligase binding"/>
    <property type="evidence" value="ECO:0007669"/>
    <property type="project" value="InterPro"/>
</dbReference>
<comment type="similarity">
    <text evidence="2">Belongs to the cullin family.</text>
</comment>
<dbReference type="InterPro" id="IPR045093">
    <property type="entry name" value="Cullin"/>
</dbReference>
<dbReference type="InterPro" id="IPR014811">
    <property type="entry name" value="ArgoL1"/>
</dbReference>
<dbReference type="Gene3D" id="3.40.50.300">
    <property type="entry name" value="P-loop containing nucleotide triphosphate hydrolases"/>
    <property type="match status" value="1"/>
</dbReference>
<dbReference type="Pfam" id="PF08699">
    <property type="entry name" value="ArgoL1"/>
    <property type="match status" value="1"/>
</dbReference>
<protein>
    <recommendedName>
        <fullName evidence="6">Cullin-5</fullName>
    </recommendedName>
</protein>
<evidence type="ECO:0000256" key="3">
    <source>
        <dbReference type="ARBA" id="ARBA00022499"/>
    </source>
</evidence>
<dbReference type="InterPro" id="IPR016159">
    <property type="entry name" value="Cullin_repeat-like_dom_sf"/>
</dbReference>
<dbReference type="FunFam" id="1.20.1310.10:FF:000014">
    <property type="entry name" value="Cullin 5"/>
    <property type="match status" value="1"/>
</dbReference>
<feature type="domain" description="Argonaute linker 1" evidence="7">
    <location>
        <begin position="108"/>
        <end position="155"/>
    </location>
</feature>
<dbReference type="GO" id="GO:0006511">
    <property type="term" value="P:ubiquitin-dependent protein catabolic process"/>
    <property type="evidence" value="ECO:0007669"/>
    <property type="project" value="InterPro"/>
</dbReference>
<dbReference type="EMBL" id="OU503057">
    <property type="protein sequence ID" value="CAI9786302.1"/>
    <property type="molecule type" value="Genomic_DNA"/>
</dbReference>
<organism evidence="8 9">
    <name type="scientific">Fraxinus pennsylvanica</name>
    <dbReference type="NCBI Taxonomy" id="56036"/>
    <lineage>
        <taxon>Eukaryota</taxon>
        <taxon>Viridiplantae</taxon>
        <taxon>Streptophyta</taxon>
        <taxon>Embryophyta</taxon>
        <taxon>Tracheophyta</taxon>
        <taxon>Spermatophyta</taxon>
        <taxon>Magnoliopsida</taxon>
        <taxon>eudicotyledons</taxon>
        <taxon>Gunneridae</taxon>
        <taxon>Pentapetalae</taxon>
        <taxon>asterids</taxon>
        <taxon>lamiids</taxon>
        <taxon>Lamiales</taxon>
        <taxon>Oleaceae</taxon>
        <taxon>Oleeae</taxon>
        <taxon>Fraxinus</taxon>
    </lineage>
</organism>
<keyword evidence="4" id="KW-0833">Ubl conjugation pathway</keyword>
<evidence type="ECO:0000256" key="2">
    <source>
        <dbReference type="ARBA" id="ARBA00006019"/>
    </source>
</evidence>
<evidence type="ECO:0000313" key="8">
    <source>
        <dbReference type="EMBL" id="CAI9786302.1"/>
    </source>
</evidence>
<keyword evidence="3" id="KW-1017">Isopeptide bond</keyword>
<dbReference type="GO" id="GO:0005524">
    <property type="term" value="F:ATP binding"/>
    <property type="evidence" value="ECO:0007669"/>
    <property type="project" value="InterPro"/>
</dbReference>
<keyword evidence="5" id="KW-0832">Ubl conjugation</keyword>
<dbReference type="InterPro" id="IPR001373">
    <property type="entry name" value="Cullin_N"/>
</dbReference>
<dbReference type="SUPFAM" id="SSF74788">
    <property type="entry name" value="Cullin repeat-like"/>
    <property type="match status" value="1"/>
</dbReference>
<dbReference type="Gene3D" id="1.20.1310.10">
    <property type="entry name" value="Cullin Repeats"/>
    <property type="match status" value="2"/>
</dbReference>